<reference evidence="2 3" key="1">
    <citation type="submission" date="2014-06" db="EMBL/GenBank/DDBJ databases">
        <title>Whole Genome Sequences of Three Symbiotic Endozoicomonas Bacteria.</title>
        <authorList>
            <person name="Neave M.J."/>
            <person name="Apprill A."/>
            <person name="Voolstra C.R."/>
        </authorList>
    </citation>
    <scope>NUCLEOTIDE SEQUENCE [LARGE SCALE GENOMIC DNA]</scope>
    <source>
        <strain evidence="2 3">LMG 24815</strain>
    </source>
</reference>
<keyword evidence="1" id="KW-0175">Coiled coil</keyword>
<dbReference type="Proteomes" id="UP000028006">
    <property type="component" value="Unassembled WGS sequence"/>
</dbReference>
<organism evidence="2 3">
    <name type="scientific">Endozoicomonas montiporae</name>
    <dbReference type="NCBI Taxonomy" id="1027273"/>
    <lineage>
        <taxon>Bacteria</taxon>
        <taxon>Pseudomonadati</taxon>
        <taxon>Pseudomonadota</taxon>
        <taxon>Gammaproteobacteria</taxon>
        <taxon>Oceanospirillales</taxon>
        <taxon>Endozoicomonadaceae</taxon>
        <taxon>Endozoicomonas</taxon>
    </lineage>
</organism>
<evidence type="ECO:0000313" key="2">
    <source>
        <dbReference type="EMBL" id="KEQ11196.1"/>
    </source>
</evidence>
<accession>A0A081MYC3</accession>
<evidence type="ECO:0000313" key="3">
    <source>
        <dbReference type="Proteomes" id="UP000028006"/>
    </source>
</evidence>
<feature type="coiled-coil region" evidence="1">
    <location>
        <begin position="135"/>
        <end position="351"/>
    </location>
</feature>
<sequence length="425" mass="47939">MARPGVPEEKYQEAFAAFIAEGRRPQDINPSMLQTAVGGGRYERAANFLEQLRSQHVEEQEALIRVPVKPEWFEAFVNQLTELVADASNAQWAPLSEGIQQKINEETHQADLKVKEAEASKELSDSLYRDAKGRTSTLEADLEEQGEELQRVRDQLTQIINDLSAETAKSEQLDKQNTQLKEEKINLEANLKAETTKAAQMEGFYNKANAETERLREQLQTKEEQLQEESKKLVASKKDIGAANKSKQEAERKVLEITNSLTKATGEITALKALHEAETQQVADKNQEIRMLTSSLSDANSKAASLQKEVELVGKSRQEQLSKVEKLEQDLEKIRTSNSDLKAELNFIRKQRELELAAEEKPSDSEPLPVPVNVSEIIDDPEEFDFSDYPEVVHKNVANTVIKELQDSYEYRLGEVIKSQLGFDA</sequence>
<name>A0A081MYC3_9GAMM</name>
<dbReference type="AlphaFoldDB" id="A0A081MYC3"/>
<protein>
    <submittedName>
        <fullName evidence="2">Uncharacterized protein</fullName>
    </submittedName>
</protein>
<dbReference type="EMBL" id="JOKG01000018">
    <property type="protein sequence ID" value="KEQ11196.1"/>
    <property type="molecule type" value="Genomic_DNA"/>
</dbReference>
<dbReference type="RefSeq" id="WP_034880348.1">
    <property type="nucleotide sequence ID" value="NZ_JOKG01000018.1"/>
</dbReference>
<proteinExistence type="predicted"/>
<keyword evidence="3" id="KW-1185">Reference proteome</keyword>
<feature type="non-terminal residue" evidence="2">
    <location>
        <position position="425"/>
    </location>
</feature>
<evidence type="ECO:0000256" key="1">
    <source>
        <dbReference type="SAM" id="Coils"/>
    </source>
</evidence>
<gene>
    <name evidence="2" type="ORF">GZ77_26745</name>
</gene>
<comment type="caution">
    <text evidence="2">The sequence shown here is derived from an EMBL/GenBank/DDBJ whole genome shotgun (WGS) entry which is preliminary data.</text>
</comment>